<evidence type="ECO:0000256" key="1">
    <source>
        <dbReference type="ARBA" id="ARBA00022574"/>
    </source>
</evidence>
<feature type="compositionally biased region" description="Polar residues" evidence="4">
    <location>
        <begin position="23"/>
        <end position="34"/>
    </location>
</feature>
<reference evidence="6" key="1">
    <citation type="submission" date="2011-07" db="EMBL/GenBank/DDBJ databases">
        <authorList>
            <consortium name="Caenorhabditis brenneri Sequencing and Analysis Consortium"/>
            <person name="Wilson R.K."/>
        </authorList>
    </citation>
    <scope>NUCLEOTIDE SEQUENCE [LARGE SCALE GENOMIC DNA]</scope>
    <source>
        <strain evidence="6">PB2801</strain>
    </source>
</reference>
<protein>
    <submittedName>
        <fullName evidence="5">Uncharacterized protein</fullName>
    </submittedName>
</protein>
<dbReference type="PROSITE" id="PS00678">
    <property type="entry name" value="WD_REPEATS_1"/>
    <property type="match status" value="1"/>
</dbReference>
<dbReference type="InterPro" id="IPR006594">
    <property type="entry name" value="LisH"/>
</dbReference>
<feature type="region of interest" description="Disordered" evidence="4">
    <location>
        <begin position="1"/>
        <end position="48"/>
    </location>
</feature>
<dbReference type="InParanoid" id="G0NBD8"/>
<dbReference type="STRING" id="135651.G0NBD8"/>
<feature type="compositionally biased region" description="Basic and acidic residues" evidence="4">
    <location>
        <begin position="35"/>
        <end position="47"/>
    </location>
</feature>
<evidence type="ECO:0000256" key="2">
    <source>
        <dbReference type="ARBA" id="ARBA00022737"/>
    </source>
</evidence>
<feature type="repeat" description="WD" evidence="3">
    <location>
        <begin position="250"/>
        <end position="282"/>
    </location>
</feature>
<dbReference type="InterPro" id="IPR051350">
    <property type="entry name" value="WD_repeat-ST_regulator"/>
</dbReference>
<dbReference type="GO" id="GO:0043161">
    <property type="term" value="P:proteasome-mediated ubiquitin-dependent protein catabolic process"/>
    <property type="evidence" value="ECO:0007669"/>
    <property type="project" value="TreeGrafter"/>
</dbReference>
<dbReference type="AlphaFoldDB" id="G0NBD8"/>
<dbReference type="GO" id="GO:0034657">
    <property type="term" value="C:GID complex"/>
    <property type="evidence" value="ECO:0007669"/>
    <property type="project" value="TreeGrafter"/>
</dbReference>
<dbReference type="OMA" id="GHISGCV"/>
<proteinExistence type="predicted"/>
<dbReference type="PROSITE" id="PS50896">
    <property type="entry name" value="LISH"/>
    <property type="match status" value="1"/>
</dbReference>
<dbReference type="Pfam" id="PF00400">
    <property type="entry name" value="WD40"/>
    <property type="match status" value="2"/>
</dbReference>
<dbReference type="PANTHER" id="PTHR22838">
    <property type="entry name" value="WD REPEAT PROTEIN 26-RELATED"/>
    <property type="match status" value="1"/>
</dbReference>
<sequence>MTVDDPMEGNGRKTRKGRISVAQRLQNNAQLSPRSTDDMEESQHGPEIDIGNYDKATIRIIAQFLDNIGLQNSVEALVEETGLKIETSAGARIRSNIVKGNYDAACNILRQARDLPQDTSQNAAYIIQCFKLADLVRKGRYFDALFTMKSMTQNFLHDQTKNCDFFNSFVKDVMLGENRYQHLDASSTRESQLTYLEELLPSDFILPQNRLKTILHKVHGLPTDEKAPKLLRDDTKSHNIGSPYRLMETWDQHGQPIYCVKFSKDGKLLASGGKSNQITLWQCKTSGLKRIGEFAPITEGDIGYLEFCPQNKFLLVCGSPTCKYNLTIFDVNTRAVFRSLRVGGTREEIMDIGSFFTSASFLYNPTQNRTRIVAGNELGALKVFDLHLPEQHPPIVCQGGFRIRCLHGFRNGDCFLTVDSHNRIREYSISAEKMDGTTLLKEDVTIINMVVHPSERFVLTVTDVNLRLWDIRTRNLVRVFSGACQREEFNKYFIHTSFGGVHQNFIATGSIGNETEESLRENDTNKRSNGKVVIWSVDQSRPKFEFAGHKGHVNAVAWNPCDPTMLVSCGDDSSIRVWNLNRAETSDYSDVIPRRVPRRLKRFKDAPEYDLEPSTSKNGGEMTRELIKNMKEKLRTTSEFETDLKMEQLWIQKANQPAWGVDEEPDNNY</sequence>
<dbReference type="Proteomes" id="UP000008068">
    <property type="component" value="Unassembled WGS sequence"/>
</dbReference>
<dbReference type="SUPFAM" id="SSF50978">
    <property type="entry name" value="WD40 repeat-like"/>
    <property type="match status" value="1"/>
</dbReference>
<dbReference type="PROSITE" id="PS50294">
    <property type="entry name" value="WD_REPEATS_REGION"/>
    <property type="match status" value="2"/>
</dbReference>
<dbReference type="EMBL" id="GL379858">
    <property type="protein sequence ID" value="EGT56946.1"/>
    <property type="molecule type" value="Genomic_DNA"/>
</dbReference>
<evidence type="ECO:0000256" key="3">
    <source>
        <dbReference type="PROSITE-ProRule" id="PRU00221"/>
    </source>
</evidence>
<dbReference type="eggNOG" id="KOG0293">
    <property type="taxonomic scope" value="Eukaryota"/>
</dbReference>
<dbReference type="InterPro" id="IPR036322">
    <property type="entry name" value="WD40_repeat_dom_sf"/>
</dbReference>
<dbReference type="PROSITE" id="PS50082">
    <property type="entry name" value="WD_REPEATS_2"/>
    <property type="match status" value="2"/>
</dbReference>
<keyword evidence="1 3" id="KW-0853">WD repeat</keyword>
<evidence type="ECO:0000313" key="6">
    <source>
        <dbReference type="Proteomes" id="UP000008068"/>
    </source>
</evidence>
<gene>
    <name evidence="5" type="ORF">CAEBREN_15359</name>
</gene>
<evidence type="ECO:0000256" key="4">
    <source>
        <dbReference type="SAM" id="MobiDB-lite"/>
    </source>
</evidence>
<dbReference type="PANTHER" id="PTHR22838:SF0">
    <property type="entry name" value="WD REPEAT-CONTAINING PROTEIN 26"/>
    <property type="match status" value="1"/>
</dbReference>
<dbReference type="HOGENOM" id="CLU_406102_0_0_1"/>
<keyword evidence="2" id="KW-0677">Repeat</keyword>
<dbReference type="Gene3D" id="2.130.10.10">
    <property type="entry name" value="YVTN repeat-like/Quinoprotein amine dehydrogenase"/>
    <property type="match status" value="2"/>
</dbReference>
<dbReference type="OrthoDB" id="972532at2759"/>
<dbReference type="InterPro" id="IPR001680">
    <property type="entry name" value="WD40_rpt"/>
</dbReference>
<accession>G0NBD8</accession>
<keyword evidence="6" id="KW-1185">Reference proteome</keyword>
<dbReference type="FunCoup" id="G0NBD8">
    <property type="interactions" value="2710"/>
</dbReference>
<feature type="repeat" description="WD" evidence="3">
    <location>
        <begin position="546"/>
        <end position="588"/>
    </location>
</feature>
<evidence type="ECO:0000313" key="5">
    <source>
        <dbReference type="EMBL" id="EGT56946.1"/>
    </source>
</evidence>
<name>G0NBD8_CAEBE</name>
<dbReference type="SMART" id="SM00320">
    <property type="entry name" value="WD40"/>
    <property type="match status" value="3"/>
</dbReference>
<dbReference type="InterPro" id="IPR019775">
    <property type="entry name" value="WD40_repeat_CS"/>
</dbReference>
<dbReference type="InterPro" id="IPR015943">
    <property type="entry name" value="WD40/YVTN_repeat-like_dom_sf"/>
</dbReference>
<organism evidence="6">
    <name type="scientific">Caenorhabditis brenneri</name>
    <name type="common">Nematode worm</name>
    <dbReference type="NCBI Taxonomy" id="135651"/>
    <lineage>
        <taxon>Eukaryota</taxon>
        <taxon>Metazoa</taxon>
        <taxon>Ecdysozoa</taxon>
        <taxon>Nematoda</taxon>
        <taxon>Chromadorea</taxon>
        <taxon>Rhabditida</taxon>
        <taxon>Rhabditina</taxon>
        <taxon>Rhabditomorpha</taxon>
        <taxon>Rhabditoidea</taxon>
        <taxon>Rhabditidae</taxon>
        <taxon>Peloderinae</taxon>
        <taxon>Caenorhabditis</taxon>
    </lineage>
</organism>